<accession>A0ABU9LJW2</accession>
<dbReference type="EMBL" id="JBCEWA010000002">
    <property type="protein sequence ID" value="MEL5987308.1"/>
    <property type="molecule type" value="Genomic_DNA"/>
</dbReference>
<name>A0ABU9LJW2_9BACL</name>
<evidence type="ECO:0000313" key="2">
    <source>
        <dbReference type="EMBL" id="MEL5987308.1"/>
    </source>
</evidence>
<evidence type="ECO:0000259" key="1">
    <source>
        <dbReference type="SMART" id="SM00563"/>
    </source>
</evidence>
<sequence>MIRKKSNLLFFQIGQRFMMRRMFQTMKVNLTTIQEPCMVVVNHSSFYDSLVLFELFKRGYLPSNIVAGMSAEGLKKFPLFKGIGTFPISKPIKVSEIKQMYALAKTNTITLFPQGVEEHQEKRPLTIQPGMDKIISKFPQHGILYISIYYSYTDGLKGEVACRMDYQPASERTSIQEGMTHYLDCLKAQVIAKEEEGFVRLW</sequence>
<dbReference type="Proteomes" id="UP001398420">
    <property type="component" value="Unassembled WGS sequence"/>
</dbReference>
<keyword evidence="3" id="KW-1185">Reference proteome</keyword>
<dbReference type="GO" id="GO:0016746">
    <property type="term" value="F:acyltransferase activity"/>
    <property type="evidence" value="ECO:0007669"/>
    <property type="project" value="UniProtKB-KW"/>
</dbReference>
<keyword evidence="2" id="KW-0808">Transferase</keyword>
<organism evidence="2 3">
    <name type="scientific">Kurthia gibsonii</name>
    <dbReference type="NCBI Taxonomy" id="33946"/>
    <lineage>
        <taxon>Bacteria</taxon>
        <taxon>Bacillati</taxon>
        <taxon>Bacillota</taxon>
        <taxon>Bacilli</taxon>
        <taxon>Bacillales</taxon>
        <taxon>Caryophanaceae</taxon>
        <taxon>Kurthia</taxon>
    </lineage>
</organism>
<reference evidence="2 3" key="1">
    <citation type="submission" date="2024-04" db="EMBL/GenBank/DDBJ databases">
        <authorList>
            <person name="Wu Y.S."/>
            <person name="Zhang L."/>
        </authorList>
    </citation>
    <scope>NUCLEOTIDE SEQUENCE [LARGE SCALE GENOMIC DNA]</scope>
    <source>
        <strain evidence="2 3">KG-01</strain>
    </source>
</reference>
<dbReference type="RefSeq" id="WP_342302637.1">
    <property type="nucleotide sequence ID" value="NZ_JBCEWA010000002.1"/>
</dbReference>
<dbReference type="Pfam" id="PF01553">
    <property type="entry name" value="Acyltransferase"/>
    <property type="match status" value="1"/>
</dbReference>
<keyword evidence="2" id="KW-0012">Acyltransferase</keyword>
<gene>
    <name evidence="2" type="ORF">AAF454_02565</name>
</gene>
<evidence type="ECO:0000313" key="3">
    <source>
        <dbReference type="Proteomes" id="UP001398420"/>
    </source>
</evidence>
<comment type="caution">
    <text evidence="2">The sequence shown here is derived from an EMBL/GenBank/DDBJ whole genome shotgun (WGS) entry which is preliminary data.</text>
</comment>
<proteinExistence type="predicted"/>
<feature type="domain" description="Phospholipid/glycerol acyltransferase" evidence="1">
    <location>
        <begin position="37"/>
        <end position="151"/>
    </location>
</feature>
<protein>
    <submittedName>
        <fullName evidence="2">1-acyl-sn-glycerol-3-phosphate acyltransferase</fullName>
    </submittedName>
</protein>
<dbReference type="InterPro" id="IPR002123">
    <property type="entry name" value="Plipid/glycerol_acylTrfase"/>
</dbReference>
<dbReference type="SMART" id="SM00563">
    <property type="entry name" value="PlsC"/>
    <property type="match status" value="1"/>
</dbReference>